<evidence type="ECO:0000313" key="1">
    <source>
        <dbReference type="EMBL" id="WAR09556.1"/>
    </source>
</evidence>
<dbReference type="Proteomes" id="UP001164746">
    <property type="component" value="Chromosome 7"/>
</dbReference>
<sequence>MKRLQHQLKPITSETKCNFILPSEKDKYLLPDDSGPLNETNSELESDLLQLNRLDVGASVCKHTMEVPAPSQTDFDLKKQFFSLDIKYLFIKIFVAMNK</sequence>
<accession>A0ABY7EL79</accession>
<name>A0ABY7EL79_MYAAR</name>
<gene>
    <name evidence="1" type="ORF">MAR_034632</name>
</gene>
<evidence type="ECO:0000313" key="2">
    <source>
        <dbReference type="Proteomes" id="UP001164746"/>
    </source>
</evidence>
<organism evidence="1 2">
    <name type="scientific">Mya arenaria</name>
    <name type="common">Soft-shell clam</name>
    <dbReference type="NCBI Taxonomy" id="6604"/>
    <lineage>
        <taxon>Eukaryota</taxon>
        <taxon>Metazoa</taxon>
        <taxon>Spiralia</taxon>
        <taxon>Lophotrochozoa</taxon>
        <taxon>Mollusca</taxon>
        <taxon>Bivalvia</taxon>
        <taxon>Autobranchia</taxon>
        <taxon>Heteroconchia</taxon>
        <taxon>Euheterodonta</taxon>
        <taxon>Imparidentia</taxon>
        <taxon>Neoheterodontei</taxon>
        <taxon>Myida</taxon>
        <taxon>Myoidea</taxon>
        <taxon>Myidae</taxon>
        <taxon>Mya</taxon>
    </lineage>
</organism>
<protein>
    <submittedName>
        <fullName evidence="1">Uncharacterized protein</fullName>
    </submittedName>
</protein>
<keyword evidence="2" id="KW-1185">Reference proteome</keyword>
<proteinExistence type="predicted"/>
<dbReference type="EMBL" id="CP111018">
    <property type="protein sequence ID" value="WAR09556.1"/>
    <property type="molecule type" value="Genomic_DNA"/>
</dbReference>
<reference evidence="1" key="1">
    <citation type="submission" date="2022-11" db="EMBL/GenBank/DDBJ databases">
        <title>Centuries of genome instability and evolution in soft-shell clam transmissible cancer (bioRxiv).</title>
        <authorList>
            <person name="Hart S.F.M."/>
            <person name="Yonemitsu M.A."/>
            <person name="Giersch R.M."/>
            <person name="Beal B.F."/>
            <person name="Arriagada G."/>
            <person name="Davis B.W."/>
            <person name="Ostrander E.A."/>
            <person name="Goff S.P."/>
            <person name="Metzger M.J."/>
        </authorList>
    </citation>
    <scope>NUCLEOTIDE SEQUENCE</scope>
    <source>
        <strain evidence="1">MELC-2E11</strain>
        <tissue evidence="1">Siphon/mantle</tissue>
    </source>
</reference>